<gene>
    <name evidence="2" type="ORF">GCM10022211_14460</name>
</gene>
<sequence>MTTASRARVANDPLSLARLEDLLIRYPAVSADEKLEIGTLLHRTGPLDMGLLSANAAAWPQAERYRRDHPARFRMGWRQRLFWSLTGVLVIAALILAWDIGIG</sequence>
<feature type="transmembrane region" description="Helical" evidence="1">
    <location>
        <begin position="81"/>
        <end position="100"/>
    </location>
</feature>
<accession>A0ABP7RXS6</accession>
<evidence type="ECO:0000256" key="1">
    <source>
        <dbReference type="SAM" id="Phobius"/>
    </source>
</evidence>
<keyword evidence="3" id="KW-1185">Reference proteome</keyword>
<proteinExistence type="predicted"/>
<evidence type="ECO:0000313" key="3">
    <source>
        <dbReference type="Proteomes" id="UP001501310"/>
    </source>
</evidence>
<dbReference type="RefSeq" id="WP_344709504.1">
    <property type="nucleotide sequence ID" value="NZ_BAAAZD010000001.1"/>
</dbReference>
<keyword evidence="1" id="KW-1133">Transmembrane helix</keyword>
<comment type="caution">
    <text evidence="2">The sequence shown here is derived from an EMBL/GenBank/DDBJ whole genome shotgun (WGS) entry which is preliminary data.</text>
</comment>
<name>A0ABP7RXS6_9SPHN</name>
<organism evidence="2 3">
    <name type="scientific">Sphingomonas humi</name>
    <dbReference type="NCBI Taxonomy" id="335630"/>
    <lineage>
        <taxon>Bacteria</taxon>
        <taxon>Pseudomonadati</taxon>
        <taxon>Pseudomonadota</taxon>
        <taxon>Alphaproteobacteria</taxon>
        <taxon>Sphingomonadales</taxon>
        <taxon>Sphingomonadaceae</taxon>
        <taxon>Sphingomonas</taxon>
    </lineage>
</organism>
<keyword evidence="1" id="KW-0812">Transmembrane</keyword>
<evidence type="ECO:0000313" key="2">
    <source>
        <dbReference type="EMBL" id="GAA4003732.1"/>
    </source>
</evidence>
<keyword evidence="1" id="KW-0472">Membrane</keyword>
<dbReference type="EMBL" id="BAAAZD010000001">
    <property type="protein sequence ID" value="GAA4003732.1"/>
    <property type="molecule type" value="Genomic_DNA"/>
</dbReference>
<reference evidence="3" key="1">
    <citation type="journal article" date="2019" name="Int. J. Syst. Evol. Microbiol.">
        <title>The Global Catalogue of Microorganisms (GCM) 10K type strain sequencing project: providing services to taxonomists for standard genome sequencing and annotation.</title>
        <authorList>
            <consortium name="The Broad Institute Genomics Platform"/>
            <consortium name="The Broad Institute Genome Sequencing Center for Infectious Disease"/>
            <person name="Wu L."/>
            <person name="Ma J."/>
        </authorList>
    </citation>
    <scope>NUCLEOTIDE SEQUENCE [LARGE SCALE GENOMIC DNA]</scope>
    <source>
        <strain evidence="3">JCM 16603</strain>
    </source>
</reference>
<dbReference type="Proteomes" id="UP001501310">
    <property type="component" value="Unassembled WGS sequence"/>
</dbReference>
<protein>
    <submittedName>
        <fullName evidence="2">Uncharacterized protein</fullName>
    </submittedName>
</protein>